<dbReference type="GO" id="GO:0016779">
    <property type="term" value="F:nucleotidyltransferase activity"/>
    <property type="evidence" value="ECO:0007669"/>
    <property type="project" value="UniProtKB-KW"/>
</dbReference>
<dbReference type="OrthoDB" id="9814402at2"/>
<dbReference type="InterPro" id="IPR000394">
    <property type="entry name" value="RNA_pol_sigma_54"/>
</dbReference>
<dbReference type="PROSITE" id="PS00718">
    <property type="entry name" value="SIGMA54_2"/>
    <property type="match status" value="1"/>
</dbReference>
<dbReference type="PROSITE" id="PS50044">
    <property type="entry name" value="SIGMA54_3"/>
    <property type="match status" value="1"/>
</dbReference>
<evidence type="ECO:0000256" key="2">
    <source>
        <dbReference type="ARBA" id="ARBA00022478"/>
    </source>
</evidence>
<dbReference type="Pfam" id="PF04963">
    <property type="entry name" value="Sigma54_CBD"/>
    <property type="match status" value="1"/>
</dbReference>
<name>A0A419A5B7_9RHOB</name>
<evidence type="ECO:0000259" key="10">
    <source>
        <dbReference type="Pfam" id="PF04963"/>
    </source>
</evidence>
<evidence type="ECO:0000256" key="7">
    <source>
        <dbReference type="ARBA" id="ARBA00023125"/>
    </source>
</evidence>
<keyword evidence="3" id="KW-0808">Transferase</keyword>
<evidence type="ECO:0000256" key="8">
    <source>
        <dbReference type="ARBA" id="ARBA00023163"/>
    </source>
</evidence>
<dbReference type="EMBL" id="QZEW01000055">
    <property type="protein sequence ID" value="RJL11087.1"/>
    <property type="molecule type" value="Genomic_DNA"/>
</dbReference>
<feature type="domain" description="RNA polymerase sigma factor 54 core-binding" evidence="10">
    <location>
        <begin position="65"/>
        <end position="233"/>
    </location>
</feature>
<dbReference type="AlphaFoldDB" id="A0A419A5B7"/>
<evidence type="ECO:0000259" key="9">
    <source>
        <dbReference type="Pfam" id="PF04552"/>
    </source>
</evidence>
<dbReference type="GO" id="GO:0003677">
    <property type="term" value="F:DNA binding"/>
    <property type="evidence" value="ECO:0007669"/>
    <property type="project" value="UniProtKB-KW"/>
</dbReference>
<evidence type="ECO:0000256" key="6">
    <source>
        <dbReference type="ARBA" id="ARBA00023082"/>
    </source>
</evidence>
<dbReference type="PANTHER" id="PTHR32248">
    <property type="entry name" value="RNA POLYMERASE SIGMA-54 FACTOR"/>
    <property type="match status" value="1"/>
</dbReference>
<evidence type="ECO:0008006" key="13">
    <source>
        <dbReference type="Google" id="ProtNLM"/>
    </source>
</evidence>
<keyword evidence="7" id="KW-0238">DNA-binding</keyword>
<keyword evidence="2" id="KW-0240">DNA-directed RNA polymerase</keyword>
<dbReference type="Gene3D" id="1.10.10.1330">
    <property type="entry name" value="RNA polymerase sigma-54 factor, core-binding domain"/>
    <property type="match status" value="1"/>
</dbReference>
<dbReference type="PANTHER" id="PTHR32248:SF4">
    <property type="entry name" value="RNA POLYMERASE SIGMA-54 FACTOR"/>
    <property type="match status" value="1"/>
</dbReference>
<dbReference type="Proteomes" id="UP000283587">
    <property type="component" value="Unassembled WGS sequence"/>
</dbReference>
<dbReference type="Gene3D" id="1.10.10.60">
    <property type="entry name" value="Homeodomain-like"/>
    <property type="match status" value="1"/>
</dbReference>
<dbReference type="GO" id="GO:0000428">
    <property type="term" value="C:DNA-directed RNA polymerase complex"/>
    <property type="evidence" value="ECO:0007669"/>
    <property type="project" value="UniProtKB-KW"/>
</dbReference>
<sequence>MLQLTPRPGPRMTQGLRQAIGILALPGADLAARLALEAAGNPALRLLPPELPGWRRPLADPDGISAPQGSLIGHVLGQIGLLRLDARGGALALALAERLEPTGWLGASTAEVARACGVPEAEVEAVLVQLQRCEPSGIFARSLAECLRLQAAARDQLDEAVAGVLNHLPLLGTGDLAALSRATGLPGDRIARAARIIRGLDPKPGLAFDGPVLPPVPPDLRITRQGAAWQAQPHPAAPRAELTERPGDPRAARMLVEALRHRRDLALRIGAVLADRQADYLAGGPYLAAVTTQELAGLAGAHVATVNRILRAITAETPRGTLPLRALTSARAGRDAAPVQRIKARLAQMLAEAGARRPSDAALAARLEREGLAISRRTVAKYRHELAGRD</sequence>
<organism evidence="11 12">
    <name type="scientific">Paracoccus siganidrum</name>
    <dbReference type="NCBI Taxonomy" id="1276757"/>
    <lineage>
        <taxon>Bacteria</taxon>
        <taxon>Pseudomonadati</taxon>
        <taxon>Pseudomonadota</taxon>
        <taxon>Alphaproteobacteria</taxon>
        <taxon>Rhodobacterales</taxon>
        <taxon>Paracoccaceae</taxon>
        <taxon>Paracoccus</taxon>
    </lineage>
</organism>
<reference evidence="12" key="1">
    <citation type="submission" date="2018-09" db="EMBL/GenBank/DDBJ databases">
        <title>Paracoccus onubensis nov. sp. a moderate halophilic bacterium isolated from Gruta de las Maravillas (Aracena, Spain).</title>
        <authorList>
            <person name="Jurado V."/>
            <person name="Gutierrez-Patricio S."/>
            <person name="Gonzalez-Pimentel J.L."/>
            <person name="Miller A.Z."/>
            <person name="Laiz L."/>
            <person name="Saiz-Jimenez C."/>
        </authorList>
    </citation>
    <scope>NUCLEOTIDE SEQUENCE [LARGE SCALE GENOMIC DNA]</scope>
    <source>
        <strain evidence="12">DSM 26381</strain>
    </source>
</reference>
<evidence type="ECO:0000313" key="11">
    <source>
        <dbReference type="EMBL" id="RJL11087.1"/>
    </source>
</evidence>
<accession>A0A419A5B7</accession>
<dbReference type="PIRSF" id="PIRSF000774">
    <property type="entry name" value="RpoN"/>
    <property type="match status" value="1"/>
</dbReference>
<dbReference type="InterPro" id="IPR038709">
    <property type="entry name" value="RpoN_core-bd_sf"/>
</dbReference>
<comment type="caution">
    <text evidence="11">The sequence shown here is derived from an EMBL/GenBank/DDBJ whole genome shotgun (WGS) entry which is preliminary data.</text>
</comment>
<comment type="similarity">
    <text evidence="1">Belongs to the sigma-54 factor family.</text>
</comment>
<evidence type="ECO:0000313" key="12">
    <source>
        <dbReference type="Proteomes" id="UP000283587"/>
    </source>
</evidence>
<dbReference type="InterPro" id="IPR007046">
    <property type="entry name" value="RNA_pol_sigma_54_core-bd"/>
</dbReference>
<dbReference type="GO" id="GO:0016987">
    <property type="term" value="F:sigma factor activity"/>
    <property type="evidence" value="ECO:0007669"/>
    <property type="project" value="UniProtKB-KW"/>
</dbReference>
<dbReference type="Pfam" id="PF00309">
    <property type="entry name" value="Sigma54_AID"/>
    <property type="match status" value="1"/>
</dbReference>
<keyword evidence="12" id="KW-1185">Reference proteome</keyword>
<dbReference type="RefSeq" id="WP_119898666.1">
    <property type="nucleotide sequence ID" value="NZ_QNRC01000030.1"/>
</dbReference>
<keyword evidence="4" id="KW-0548">Nucleotidyltransferase</keyword>
<protein>
    <recommendedName>
        <fullName evidence="13">RNA polymerase sigma-54 factor</fullName>
    </recommendedName>
</protein>
<dbReference type="Pfam" id="PF04552">
    <property type="entry name" value="Sigma54_DBD"/>
    <property type="match status" value="1"/>
</dbReference>
<evidence type="ECO:0000256" key="5">
    <source>
        <dbReference type="ARBA" id="ARBA00023015"/>
    </source>
</evidence>
<proteinExistence type="inferred from homology"/>
<evidence type="ECO:0000256" key="4">
    <source>
        <dbReference type="ARBA" id="ARBA00022695"/>
    </source>
</evidence>
<dbReference type="InterPro" id="IPR007634">
    <property type="entry name" value="RNA_pol_sigma_54_DNA-bd"/>
</dbReference>
<evidence type="ECO:0000256" key="1">
    <source>
        <dbReference type="ARBA" id="ARBA00008798"/>
    </source>
</evidence>
<evidence type="ECO:0000256" key="3">
    <source>
        <dbReference type="ARBA" id="ARBA00022679"/>
    </source>
</evidence>
<keyword evidence="6" id="KW-0731">Sigma factor</keyword>
<keyword evidence="8" id="KW-0804">Transcription</keyword>
<dbReference type="GO" id="GO:0001216">
    <property type="term" value="F:DNA-binding transcription activator activity"/>
    <property type="evidence" value="ECO:0007669"/>
    <property type="project" value="InterPro"/>
</dbReference>
<dbReference type="PRINTS" id="PR00045">
    <property type="entry name" value="SIGMA54FCT"/>
</dbReference>
<dbReference type="GO" id="GO:0006352">
    <property type="term" value="P:DNA-templated transcription initiation"/>
    <property type="evidence" value="ECO:0007669"/>
    <property type="project" value="InterPro"/>
</dbReference>
<keyword evidence="5" id="KW-0805">Transcription regulation</keyword>
<feature type="domain" description="RNA polymerase sigma factor 54 DNA-binding" evidence="9">
    <location>
        <begin position="251"/>
        <end position="386"/>
    </location>
</feature>
<gene>
    <name evidence="11" type="ORF">D3P05_13415</name>
</gene>